<comment type="caution">
    <text evidence="1">The sequence shown here is derived from an EMBL/GenBank/DDBJ whole genome shotgun (WGS) entry which is preliminary data.</text>
</comment>
<dbReference type="AlphaFoldDB" id="A0AAW1TQR0"/>
<name>A0AAW1TQR0_9CUCU</name>
<gene>
    <name evidence="1" type="ORF">WA026_008253</name>
</gene>
<reference evidence="1 2" key="1">
    <citation type="submission" date="2023-03" db="EMBL/GenBank/DDBJ databases">
        <title>Genome insight into feeding habits of ladybird beetles.</title>
        <authorList>
            <person name="Li H.-S."/>
            <person name="Huang Y.-H."/>
            <person name="Pang H."/>
        </authorList>
    </citation>
    <scope>NUCLEOTIDE SEQUENCE [LARGE SCALE GENOMIC DNA]</scope>
    <source>
        <strain evidence="1">SYSU_2023b</strain>
        <tissue evidence="1">Whole body</tissue>
    </source>
</reference>
<sequence length="94" mass="11180">MYRNIRRTNLVWPFFLRFSDYDAEIEVPQDVFWQSITAEVKTPPEYENSMGAAKPRCPDLVWCPEQFCWQCCQMWCSKLISCAKFPSQTSQEIQ</sequence>
<evidence type="ECO:0000313" key="1">
    <source>
        <dbReference type="EMBL" id="KAK9870682.1"/>
    </source>
</evidence>
<proteinExistence type="predicted"/>
<evidence type="ECO:0000313" key="2">
    <source>
        <dbReference type="Proteomes" id="UP001431783"/>
    </source>
</evidence>
<protein>
    <submittedName>
        <fullName evidence="1">Uncharacterized protein</fullName>
    </submittedName>
</protein>
<organism evidence="1 2">
    <name type="scientific">Henosepilachna vigintioctopunctata</name>
    <dbReference type="NCBI Taxonomy" id="420089"/>
    <lineage>
        <taxon>Eukaryota</taxon>
        <taxon>Metazoa</taxon>
        <taxon>Ecdysozoa</taxon>
        <taxon>Arthropoda</taxon>
        <taxon>Hexapoda</taxon>
        <taxon>Insecta</taxon>
        <taxon>Pterygota</taxon>
        <taxon>Neoptera</taxon>
        <taxon>Endopterygota</taxon>
        <taxon>Coleoptera</taxon>
        <taxon>Polyphaga</taxon>
        <taxon>Cucujiformia</taxon>
        <taxon>Coccinelloidea</taxon>
        <taxon>Coccinellidae</taxon>
        <taxon>Epilachninae</taxon>
        <taxon>Epilachnini</taxon>
        <taxon>Henosepilachna</taxon>
    </lineage>
</organism>
<dbReference type="EMBL" id="JARQZJ010000003">
    <property type="protein sequence ID" value="KAK9870682.1"/>
    <property type="molecule type" value="Genomic_DNA"/>
</dbReference>
<accession>A0AAW1TQR0</accession>
<keyword evidence="2" id="KW-1185">Reference proteome</keyword>
<dbReference type="Proteomes" id="UP001431783">
    <property type="component" value="Unassembled WGS sequence"/>
</dbReference>